<protein>
    <submittedName>
        <fullName evidence="2">Uncharacterized protein</fullName>
    </submittedName>
</protein>
<feature type="region of interest" description="Disordered" evidence="1">
    <location>
        <begin position="213"/>
        <end position="233"/>
    </location>
</feature>
<accession>A0ABN4JES4</accession>
<keyword evidence="3" id="KW-1185">Reference proteome</keyword>
<evidence type="ECO:0000313" key="2">
    <source>
        <dbReference type="EMBL" id="ALS59463.1"/>
    </source>
</evidence>
<dbReference type="EMBL" id="CP013480">
    <property type="protein sequence ID" value="ALS59463.1"/>
    <property type="molecule type" value="Genomic_DNA"/>
</dbReference>
<proteinExistence type="predicted"/>
<evidence type="ECO:0000313" key="3">
    <source>
        <dbReference type="Proteomes" id="UP000060277"/>
    </source>
</evidence>
<dbReference type="Proteomes" id="UP000060277">
    <property type="component" value="Chromosome"/>
</dbReference>
<name>A0ABN4JES4_9BURK</name>
<gene>
    <name evidence="2" type="ORF">AT302_06515</name>
</gene>
<organism evidence="2 3">
    <name type="scientific">Pandoraea norimbergensis</name>
    <dbReference type="NCBI Taxonomy" id="93219"/>
    <lineage>
        <taxon>Bacteria</taxon>
        <taxon>Pseudomonadati</taxon>
        <taxon>Pseudomonadota</taxon>
        <taxon>Betaproteobacteria</taxon>
        <taxon>Burkholderiales</taxon>
        <taxon>Burkholderiaceae</taxon>
        <taxon>Pandoraea</taxon>
    </lineage>
</organism>
<evidence type="ECO:0000256" key="1">
    <source>
        <dbReference type="SAM" id="MobiDB-lite"/>
    </source>
</evidence>
<reference evidence="3" key="1">
    <citation type="submission" date="2015-12" db="EMBL/GenBank/DDBJ databases">
        <title>Complete genome sequence of Pandoraea norimbergensis DSM 11628.</title>
        <authorList>
            <person name="Ee R."/>
            <person name="Lim Y.-L."/>
            <person name="Yong D."/>
            <person name="Yin W.-F."/>
            <person name="Chan K.-G."/>
        </authorList>
    </citation>
    <scope>NUCLEOTIDE SEQUENCE [LARGE SCALE GENOMIC DNA]</scope>
    <source>
        <strain evidence="3">DSM 11628</strain>
    </source>
</reference>
<sequence>MRRGCEKALPQHVQTALSASQRDADTLEAGFEARFASESQGRYAAKAIAQRLDERIAGLPPTLREALAADTAYIEVPRLTFQRVVRGTQEAQRNNLFLRIPDRDVPVPTGEALTDEATLGAFIRIPGQGGIRTFVVSLGTQATIEPVQHDPITYTGLHLDHLFGEVPEYYVISRIHMQKLAVGDDLVHTLSKRLHEGHRRYWDFAYGKTREQAARNSHADVRQPPCEPRPRRLSRTQLLFRRVSLG</sequence>